<organism evidence="1 3">
    <name type="scientific">Ruthenibacterium lactatiformans</name>
    <dbReference type="NCBI Taxonomy" id="1550024"/>
    <lineage>
        <taxon>Bacteria</taxon>
        <taxon>Bacillati</taxon>
        <taxon>Bacillota</taxon>
        <taxon>Clostridia</taxon>
        <taxon>Eubacteriales</taxon>
        <taxon>Oscillospiraceae</taxon>
        <taxon>Ruthenibacterium</taxon>
    </lineage>
</organism>
<dbReference type="GeneID" id="42856973"/>
<comment type="caution">
    <text evidence="1">The sequence shown here is derived from an EMBL/GenBank/DDBJ whole genome shotgun (WGS) entry which is preliminary data.</text>
</comment>
<dbReference type="RefSeq" id="WP_050005463.1">
    <property type="nucleotide sequence ID" value="NZ_CAOJUJ010000016.1"/>
</dbReference>
<reference evidence="2 4" key="2">
    <citation type="submission" date="2015-10" db="EMBL/GenBank/DDBJ databases">
        <title>A novel member of the family Ruminococcaceae isolated from human faeces.</title>
        <authorList>
            <person name="Shkoporov A.N."/>
            <person name="Chaplin A.V."/>
            <person name="Motuzova O.V."/>
            <person name="Kafarskaia L.I."/>
            <person name="Efimov B.A."/>
        </authorList>
    </citation>
    <scope>NUCLEOTIDE SEQUENCE [LARGE SCALE GENOMIC DNA]</scope>
    <source>
        <strain evidence="2 4">668</strain>
    </source>
</reference>
<keyword evidence="3" id="KW-1185">Reference proteome</keyword>
<reference evidence="1" key="1">
    <citation type="submission" date="2015-02" db="EMBL/GenBank/DDBJ databases">
        <title>A novel member of the family Ruminococcaceae isolated from human feces.</title>
        <authorList>
            <person name="Shkoporov A.N."/>
            <person name="Chaplin A.V."/>
            <person name="Motuzova O.V."/>
            <person name="Kafarskaia L.I."/>
            <person name="Khokhlova E.V."/>
            <person name="Efimov B.A."/>
        </authorList>
    </citation>
    <scope>NUCLEOTIDE SEQUENCE [LARGE SCALE GENOMIC DNA]</scope>
    <source>
        <strain evidence="1">585-1</strain>
    </source>
</reference>
<accession>A0A0D8IZ63</accession>
<proteinExistence type="predicted"/>
<evidence type="ECO:0000313" key="2">
    <source>
        <dbReference type="EMBL" id="KUE77117.1"/>
    </source>
</evidence>
<evidence type="ECO:0000313" key="3">
    <source>
        <dbReference type="Proteomes" id="UP000032483"/>
    </source>
</evidence>
<evidence type="ECO:0000313" key="4">
    <source>
        <dbReference type="Proteomes" id="UP000053433"/>
    </source>
</evidence>
<gene>
    <name evidence="2" type="ORF">ASJ35_04255</name>
    <name evidence="1" type="ORF">TQ39_10310</name>
</gene>
<evidence type="ECO:0000313" key="1">
    <source>
        <dbReference type="EMBL" id="KJF39774.1"/>
    </source>
</evidence>
<dbReference type="AlphaFoldDB" id="A0A0D8IZ63"/>
<dbReference type="Proteomes" id="UP000053433">
    <property type="component" value="Unassembled WGS sequence"/>
</dbReference>
<dbReference type="Proteomes" id="UP000032483">
    <property type="component" value="Unassembled WGS sequence"/>
</dbReference>
<dbReference type="Gene3D" id="1.20.5.2950">
    <property type="match status" value="1"/>
</dbReference>
<dbReference type="EMBL" id="LMUA01000004">
    <property type="protein sequence ID" value="KUE77117.1"/>
    <property type="molecule type" value="Genomic_DNA"/>
</dbReference>
<sequence length="104" mass="11843">MEKFVDRIIETDRKAREIIEQAQQEKQAVLADAKKRADAEIARRETEADKGRAAIDEEFAQREARESERMDAAYLDAKHALDNAFEDGHDAWLAEITQNTLAAL</sequence>
<evidence type="ECO:0008006" key="5">
    <source>
        <dbReference type="Google" id="ProtNLM"/>
    </source>
</evidence>
<protein>
    <recommendedName>
        <fullName evidence="5">ATPase</fullName>
    </recommendedName>
</protein>
<dbReference type="EMBL" id="JXXK01000013">
    <property type="protein sequence ID" value="KJF39774.1"/>
    <property type="molecule type" value="Genomic_DNA"/>
</dbReference>
<accession>A0A0W7TTE8</accession>
<name>A0A0D8IZ63_9FIRM</name>